<dbReference type="EMBL" id="ML977151">
    <property type="protein sequence ID" value="KAF1987811.1"/>
    <property type="molecule type" value="Genomic_DNA"/>
</dbReference>
<sequence length="463" mass="47726">MRIHKIQVLAVVVALAAGAHAQTLSDAPNLSAAQSENSQAAESTTARPSSTNDDPTTTRQSAAASTPTSDAAVTNAPALSTSTQAPTRTNSDPTTTFGGLTDLPTIAGALNPTPQVPWTAGAPFMNRSKLPEGTVFIAVGAILGFCGLAILAWRGLVAWSLHRSVKRSTHAHYSNLNANPEKATLRKKHKEDERRRGKDPSLPEAFYNAVDRESNLSIDRLAQSEANQQSSAGRRHHKQSRPSHSDRLGSSHGATSRQTGNNLFFSPTAGAGSHVAPTSTPASARNSTYLPSGYYAQGASTAAGGANTVTTGSSAVDPRSSAYLNPHARPVQHHGSSGYSRNSSVGPSPPDSPGLHPTMRASYYGPGTGATSSVAGHAGNGGLYGQSGISSGSGSSINLNVPGGTATGGRTPSAYLDDLLDNHGSLGGYDGHGGQSQGQNQGQNQGQGQQRGGHRRSESRGRY</sequence>
<keyword evidence="2" id="KW-0812">Transmembrane</keyword>
<organism evidence="4 5">
    <name type="scientific">Aulographum hederae CBS 113979</name>
    <dbReference type="NCBI Taxonomy" id="1176131"/>
    <lineage>
        <taxon>Eukaryota</taxon>
        <taxon>Fungi</taxon>
        <taxon>Dikarya</taxon>
        <taxon>Ascomycota</taxon>
        <taxon>Pezizomycotina</taxon>
        <taxon>Dothideomycetes</taxon>
        <taxon>Pleosporomycetidae</taxon>
        <taxon>Aulographales</taxon>
        <taxon>Aulographaceae</taxon>
    </lineage>
</organism>
<evidence type="ECO:0000313" key="5">
    <source>
        <dbReference type="Proteomes" id="UP000800041"/>
    </source>
</evidence>
<dbReference type="GO" id="GO:0000324">
    <property type="term" value="C:fungal-type vacuole"/>
    <property type="evidence" value="ECO:0007669"/>
    <property type="project" value="TreeGrafter"/>
</dbReference>
<feature type="region of interest" description="Disordered" evidence="1">
    <location>
        <begin position="401"/>
        <end position="463"/>
    </location>
</feature>
<gene>
    <name evidence="4" type="ORF">K402DRAFT_392607</name>
</gene>
<keyword evidence="2" id="KW-1133">Transmembrane helix</keyword>
<feature type="transmembrane region" description="Helical" evidence="2">
    <location>
        <begin position="135"/>
        <end position="157"/>
    </location>
</feature>
<evidence type="ECO:0000256" key="2">
    <source>
        <dbReference type="SAM" id="Phobius"/>
    </source>
</evidence>
<evidence type="ECO:0000256" key="3">
    <source>
        <dbReference type="SAM" id="SignalP"/>
    </source>
</evidence>
<dbReference type="InterPro" id="IPR051009">
    <property type="entry name" value="PRM"/>
</dbReference>
<feature type="compositionally biased region" description="Polar residues" evidence="1">
    <location>
        <begin position="252"/>
        <end position="265"/>
    </location>
</feature>
<feature type="compositionally biased region" description="Basic and acidic residues" evidence="1">
    <location>
        <begin position="190"/>
        <end position="201"/>
    </location>
</feature>
<reference evidence="4" key="1">
    <citation type="journal article" date="2020" name="Stud. Mycol.">
        <title>101 Dothideomycetes genomes: a test case for predicting lifestyles and emergence of pathogens.</title>
        <authorList>
            <person name="Haridas S."/>
            <person name="Albert R."/>
            <person name="Binder M."/>
            <person name="Bloem J."/>
            <person name="Labutti K."/>
            <person name="Salamov A."/>
            <person name="Andreopoulos B."/>
            <person name="Baker S."/>
            <person name="Barry K."/>
            <person name="Bills G."/>
            <person name="Bluhm B."/>
            <person name="Cannon C."/>
            <person name="Castanera R."/>
            <person name="Culley D."/>
            <person name="Daum C."/>
            <person name="Ezra D."/>
            <person name="Gonzalez J."/>
            <person name="Henrissat B."/>
            <person name="Kuo A."/>
            <person name="Liang C."/>
            <person name="Lipzen A."/>
            <person name="Lutzoni F."/>
            <person name="Magnuson J."/>
            <person name="Mondo S."/>
            <person name="Nolan M."/>
            <person name="Ohm R."/>
            <person name="Pangilinan J."/>
            <person name="Park H.-J."/>
            <person name="Ramirez L."/>
            <person name="Alfaro M."/>
            <person name="Sun H."/>
            <person name="Tritt A."/>
            <person name="Yoshinaga Y."/>
            <person name="Zwiers L.-H."/>
            <person name="Turgeon B."/>
            <person name="Goodwin S."/>
            <person name="Spatafora J."/>
            <person name="Crous P."/>
            <person name="Grigoriev I."/>
        </authorList>
    </citation>
    <scope>NUCLEOTIDE SEQUENCE</scope>
    <source>
        <strain evidence="4">CBS 113979</strain>
    </source>
</reference>
<feature type="compositionally biased region" description="Low complexity" evidence="1">
    <location>
        <begin position="437"/>
        <end position="448"/>
    </location>
</feature>
<keyword evidence="3" id="KW-0732">Signal</keyword>
<keyword evidence="2" id="KW-0472">Membrane</keyword>
<protein>
    <submittedName>
        <fullName evidence="4">Uncharacterized protein</fullName>
    </submittedName>
</protein>
<feature type="compositionally biased region" description="Low complexity" evidence="1">
    <location>
        <begin position="31"/>
        <end position="43"/>
    </location>
</feature>
<dbReference type="AlphaFoldDB" id="A0A6G1H3M2"/>
<feature type="compositionally biased region" description="Polar residues" evidence="1">
    <location>
        <begin position="77"/>
        <end position="98"/>
    </location>
</feature>
<feature type="compositionally biased region" description="Gly residues" evidence="1">
    <location>
        <begin position="425"/>
        <end position="436"/>
    </location>
</feature>
<feature type="compositionally biased region" description="Low complexity" evidence="1">
    <location>
        <begin position="61"/>
        <end position="74"/>
    </location>
</feature>
<dbReference type="Proteomes" id="UP000800041">
    <property type="component" value="Unassembled WGS sequence"/>
</dbReference>
<feature type="compositionally biased region" description="Polar residues" evidence="1">
    <location>
        <begin position="44"/>
        <end position="60"/>
    </location>
</feature>
<keyword evidence="5" id="KW-1185">Reference proteome</keyword>
<evidence type="ECO:0000256" key="1">
    <source>
        <dbReference type="SAM" id="MobiDB-lite"/>
    </source>
</evidence>
<feature type="region of interest" description="Disordered" evidence="1">
    <location>
        <begin position="172"/>
        <end position="206"/>
    </location>
</feature>
<feature type="chain" id="PRO_5026108659" evidence="3">
    <location>
        <begin position="22"/>
        <end position="463"/>
    </location>
</feature>
<feature type="region of interest" description="Disordered" evidence="1">
    <location>
        <begin position="28"/>
        <end position="114"/>
    </location>
</feature>
<feature type="region of interest" description="Disordered" evidence="1">
    <location>
        <begin position="303"/>
        <end position="364"/>
    </location>
</feature>
<feature type="signal peptide" evidence="3">
    <location>
        <begin position="1"/>
        <end position="21"/>
    </location>
</feature>
<accession>A0A6G1H3M2</accession>
<proteinExistence type="predicted"/>
<evidence type="ECO:0000313" key="4">
    <source>
        <dbReference type="EMBL" id="KAF1987811.1"/>
    </source>
</evidence>
<name>A0A6G1H3M2_9PEZI</name>
<feature type="compositionally biased region" description="Low complexity" evidence="1">
    <location>
        <begin position="303"/>
        <end position="315"/>
    </location>
</feature>
<dbReference type="OrthoDB" id="4065319at2759"/>
<dbReference type="PANTHER" id="PTHR36089:SF1">
    <property type="entry name" value="CHITIN SYNTHASE 3 COMPLEX PROTEIN CSI2-RELATED"/>
    <property type="match status" value="1"/>
</dbReference>
<feature type="region of interest" description="Disordered" evidence="1">
    <location>
        <begin position="224"/>
        <end position="284"/>
    </location>
</feature>
<dbReference type="PANTHER" id="PTHR36089">
    <property type="entry name" value="CHITIN SYNTHASE 3 COMPLEX PROTEIN CSI2-RELATED"/>
    <property type="match status" value="1"/>
</dbReference>